<organism evidence="2 3">
    <name type="scientific">Salinivibrio kushneri</name>
    <dbReference type="NCBI Taxonomy" id="1908198"/>
    <lineage>
        <taxon>Bacteria</taxon>
        <taxon>Pseudomonadati</taxon>
        <taxon>Pseudomonadota</taxon>
        <taxon>Gammaproteobacteria</taxon>
        <taxon>Vibrionales</taxon>
        <taxon>Vibrionaceae</taxon>
        <taxon>Salinivibrio</taxon>
    </lineage>
</organism>
<dbReference type="InterPro" id="IPR016181">
    <property type="entry name" value="Acyl_CoA_acyltransferase"/>
</dbReference>
<proteinExistence type="predicted"/>
<gene>
    <name evidence="2" type="ORF">BZG00_02015</name>
</gene>
<dbReference type="CDD" id="cd04301">
    <property type="entry name" value="NAT_SF"/>
    <property type="match status" value="1"/>
</dbReference>
<evidence type="ECO:0000259" key="1">
    <source>
        <dbReference type="PROSITE" id="PS51186"/>
    </source>
</evidence>
<protein>
    <recommendedName>
        <fullName evidence="1">N-acetyltransferase domain-containing protein</fullName>
    </recommendedName>
</protein>
<name>A0AB36K3H2_9GAMM</name>
<evidence type="ECO:0000313" key="2">
    <source>
        <dbReference type="EMBL" id="OOE41767.1"/>
    </source>
</evidence>
<sequence length="185" mass="21653">MFPATWRSKRLCFSAFEYSDAKRVKALFEQNQHLQYQDPTFKPWSLSTYQALIADSAEKKAPDVEDAFYLRRIQTHDGKDIGYLQISLNAPDAQSVWLPMLTISPRYQKHGYGSEAVASVIDTVQAYGDYRRMGVNVYAENIRAFRFWYQQGFCRISHFEPEQDEGRDYHCLVLYRDLDVRASPR</sequence>
<dbReference type="PROSITE" id="PS51186">
    <property type="entry name" value="GNAT"/>
    <property type="match status" value="1"/>
</dbReference>
<reference evidence="2 3" key="1">
    <citation type="journal article" date="2017" name="Genome Announc.">
        <title>Draft Genome Sequences of Salinivibrio proteolyticus, Salinivibrio sharmensis, Salinivibrio siamensis, Salinivibrio costicola subsp. alcaliphilus, Salinivibrio costicola subsp. vallismortis, and 29 New Isolates Belonging to the Genus Salinivibrio.</title>
        <authorList>
            <person name="Lopez-Hermoso C."/>
            <person name="de la Haba R.R."/>
            <person name="Sanchez-Porro C."/>
            <person name="Bayliss S.C."/>
            <person name="Feil E.J."/>
            <person name="Ventosa A."/>
        </authorList>
    </citation>
    <scope>NUCLEOTIDE SEQUENCE [LARGE SCALE GENOMIC DNA]</scope>
    <source>
        <strain evidence="2 3">AL184</strain>
    </source>
</reference>
<dbReference type="RefSeq" id="WP_077599959.1">
    <property type="nucleotide sequence ID" value="NZ_CP040021.1"/>
</dbReference>
<dbReference type="Pfam" id="PF00583">
    <property type="entry name" value="Acetyltransf_1"/>
    <property type="match status" value="1"/>
</dbReference>
<dbReference type="AlphaFoldDB" id="A0AB36K3H2"/>
<dbReference type="Gene3D" id="3.40.630.30">
    <property type="match status" value="1"/>
</dbReference>
<dbReference type="EMBL" id="MUEK01000001">
    <property type="protein sequence ID" value="OOE41767.1"/>
    <property type="molecule type" value="Genomic_DNA"/>
</dbReference>
<feature type="domain" description="N-acetyltransferase" evidence="1">
    <location>
        <begin position="16"/>
        <end position="179"/>
    </location>
</feature>
<accession>A0AB36K3H2</accession>
<dbReference type="InterPro" id="IPR000182">
    <property type="entry name" value="GNAT_dom"/>
</dbReference>
<dbReference type="InterPro" id="IPR051531">
    <property type="entry name" value="N-acetyltransferase"/>
</dbReference>
<dbReference type="PANTHER" id="PTHR43792">
    <property type="entry name" value="GNAT FAMILY, PUTATIVE (AFU_ORTHOLOGUE AFUA_3G00765)-RELATED-RELATED"/>
    <property type="match status" value="1"/>
</dbReference>
<keyword evidence="3" id="KW-1185">Reference proteome</keyword>
<dbReference type="GO" id="GO:0016747">
    <property type="term" value="F:acyltransferase activity, transferring groups other than amino-acyl groups"/>
    <property type="evidence" value="ECO:0007669"/>
    <property type="project" value="InterPro"/>
</dbReference>
<dbReference type="Proteomes" id="UP000189021">
    <property type="component" value="Unassembled WGS sequence"/>
</dbReference>
<evidence type="ECO:0000313" key="3">
    <source>
        <dbReference type="Proteomes" id="UP000189021"/>
    </source>
</evidence>
<dbReference type="SUPFAM" id="SSF55729">
    <property type="entry name" value="Acyl-CoA N-acyltransferases (Nat)"/>
    <property type="match status" value="1"/>
</dbReference>
<comment type="caution">
    <text evidence="2">The sequence shown here is derived from an EMBL/GenBank/DDBJ whole genome shotgun (WGS) entry which is preliminary data.</text>
</comment>